<dbReference type="EMBL" id="CDMW01000001">
    <property type="protein sequence ID" value="CEL89495.1"/>
    <property type="molecule type" value="Genomic_DNA"/>
</dbReference>
<organism evidence="1 2">
    <name type="scientific">Streptococcus sanguinis</name>
    <dbReference type="NCBI Taxonomy" id="1305"/>
    <lineage>
        <taxon>Bacteria</taxon>
        <taxon>Bacillati</taxon>
        <taxon>Bacillota</taxon>
        <taxon>Bacilli</taxon>
        <taxon>Lactobacillales</taxon>
        <taxon>Streptococcaceae</taxon>
        <taxon>Streptococcus</taxon>
    </lineage>
</organism>
<accession>A0A0B7GI72</accession>
<name>A0A0B7GI72_STRSA</name>
<dbReference type="Proteomes" id="UP000183504">
    <property type="component" value="Unassembled WGS sequence"/>
</dbReference>
<protein>
    <submittedName>
        <fullName evidence="1">Uncharacterized protein</fullName>
    </submittedName>
</protein>
<proteinExistence type="predicted"/>
<reference evidence="1 2" key="1">
    <citation type="submission" date="2015-01" db="EMBL/GenBank/DDBJ databases">
        <authorList>
            <person name="Pelicic Vladimir"/>
        </authorList>
    </citation>
    <scope>NUCLEOTIDE SEQUENCE [LARGE SCALE GENOMIC DNA]</scope>
    <source>
        <strain evidence="1 2">2908</strain>
    </source>
</reference>
<dbReference type="AlphaFoldDB" id="A0A0B7GI72"/>
<gene>
    <name evidence="1" type="ORF">SSV_0167</name>
</gene>
<evidence type="ECO:0000313" key="1">
    <source>
        <dbReference type="EMBL" id="CEL89495.1"/>
    </source>
</evidence>
<evidence type="ECO:0000313" key="2">
    <source>
        <dbReference type="Proteomes" id="UP000183504"/>
    </source>
</evidence>
<sequence>MPQQLFKEFAQLDQVEAIVLGGSRAGQHFEENIHAYFKKLYTEPAEAIKLINQLVTTIKEAIPQEIIGDF</sequence>